<gene>
    <name evidence="1" type="ORF">MFLO_08712</name>
</gene>
<comment type="caution">
    <text evidence="1">The sequence shown here is derived from an EMBL/GenBank/DDBJ whole genome shotgun (WGS) entry which is preliminary data.</text>
</comment>
<dbReference type="RefSeq" id="WP_036097361.1">
    <property type="nucleotide sequence ID" value="NZ_AODF01000016.1"/>
</dbReference>
<name>A0ABP3AZL8_9LIST</name>
<accession>A0ABP3AZL8</accession>
<dbReference type="EMBL" id="AODF01000016">
    <property type="protein sequence ID" value="EUJ31680.1"/>
    <property type="molecule type" value="Genomic_DNA"/>
</dbReference>
<dbReference type="InterPro" id="IPR036390">
    <property type="entry name" value="WH_DNA-bd_sf"/>
</dbReference>
<proteinExistence type="predicted"/>
<dbReference type="Proteomes" id="UP000019249">
    <property type="component" value="Unassembled WGS sequence"/>
</dbReference>
<evidence type="ECO:0000313" key="2">
    <source>
        <dbReference type="Proteomes" id="UP000019249"/>
    </source>
</evidence>
<organism evidence="1 2">
    <name type="scientific">Listeria floridensis FSL S10-1187</name>
    <dbReference type="NCBI Taxonomy" id="1265817"/>
    <lineage>
        <taxon>Bacteria</taxon>
        <taxon>Bacillati</taxon>
        <taxon>Bacillota</taxon>
        <taxon>Bacilli</taxon>
        <taxon>Bacillales</taxon>
        <taxon>Listeriaceae</taxon>
        <taxon>Listeria</taxon>
    </lineage>
</organism>
<reference evidence="1 2" key="1">
    <citation type="journal article" date="2014" name="Int. J. Syst. Evol. Microbiol.">
        <title>Listeria floridensis sp. nov., Listeria aquatica sp. nov., Listeria cornellensis sp. nov., Listeria riparia sp. nov. and Listeria grandensis sp. nov., from agricultural and natural environments.</title>
        <authorList>
            <person name="den Bakker H.C."/>
            <person name="Warchocki S."/>
            <person name="Wright E.M."/>
            <person name="Allred A.F."/>
            <person name="Ahlstrom C."/>
            <person name="Manuel C.S."/>
            <person name="Stasiewicz M.J."/>
            <person name="Burrell A."/>
            <person name="Roof S."/>
            <person name="Strawn L."/>
            <person name="Fortes E.D."/>
            <person name="Nightingale K.K."/>
            <person name="Kephart D."/>
            <person name="Wiedmann M."/>
        </authorList>
    </citation>
    <scope>NUCLEOTIDE SEQUENCE [LARGE SCALE GENOMIC DNA]</scope>
    <source>
        <strain evidence="1 2">FSL S10-1187</strain>
    </source>
</reference>
<protein>
    <submittedName>
        <fullName evidence="1">Uncharacterized protein</fullName>
    </submittedName>
</protein>
<dbReference type="SUPFAM" id="SSF46785">
    <property type="entry name" value="Winged helix' DNA-binding domain"/>
    <property type="match status" value="1"/>
</dbReference>
<sequence length="92" mass="10976">MFDSMLGQVGKLTKDDKERNFLSLLIQSYLFEYKYDRITAPELEKYMKVGRKRLNSLFAKFESKGYITKIKKKPVVYTLTDTFVERLDKDDF</sequence>
<evidence type="ECO:0000313" key="1">
    <source>
        <dbReference type="EMBL" id="EUJ31680.1"/>
    </source>
</evidence>
<keyword evidence="2" id="KW-1185">Reference proteome</keyword>